<dbReference type="CDD" id="cd19756">
    <property type="entry name" value="Bbox2"/>
    <property type="match status" value="1"/>
</dbReference>
<dbReference type="SUPFAM" id="SSF57845">
    <property type="entry name" value="B-box zinc-binding domain"/>
    <property type="match status" value="1"/>
</dbReference>
<dbReference type="GO" id="GO:0006334">
    <property type="term" value="P:nucleosome assembly"/>
    <property type="evidence" value="ECO:0007669"/>
    <property type="project" value="InterPro"/>
</dbReference>
<comment type="caution">
    <text evidence="2">The sequence shown here is derived from an EMBL/GenBank/DDBJ whole genome shotgun (WGS) entry which is preliminary data.</text>
</comment>
<dbReference type="EMBL" id="JABWDY010026854">
    <property type="protein sequence ID" value="KAF5188395.1"/>
    <property type="molecule type" value="Genomic_DNA"/>
</dbReference>
<proteinExistence type="predicted"/>
<evidence type="ECO:0000313" key="2">
    <source>
        <dbReference type="EMBL" id="KAF5188395.1"/>
    </source>
</evidence>
<feature type="domain" description="H15" evidence="1">
    <location>
        <begin position="70"/>
        <end position="140"/>
    </location>
</feature>
<dbReference type="PANTHER" id="PTHR31065">
    <property type="entry name" value="PLATZ TRANSCRIPTION FACTOR FAMILY PROTEIN"/>
    <property type="match status" value="1"/>
</dbReference>
<sequence>MEKEINCQTSGPCPPHEQRHPRAMNALKEAMLKLAMSRDPSRSHSQQQMLANLIDVRLPSLFSSPLRTPNHPPYAEMIYVAIGELKKKKGTTKASISNFMKSNYEDLPLAHEHLLTHHLQKLVQEGMIVSVTKSLYALPSYNYTSIEKHQQAVEQQQIVVGGEIANYDVNDNGLVALPEKHPTTALVEVVEPVDVDDSVTGLMTLPKRHCMALIEVESNGNDDNVTVGLKDLAALNEKLEPLQKKLRRCSPRLINEKREVKQPEEEAVKISEIIQSAAATVTGSELPRMICNGKEAQQAEVRQDDDEQGLIALPEKHSAAVTELESMDGDDAIGLLKKSPTALHEAVSRMVPVETDDSDLGPPWLKPMIKANYYIPCEVHGDKCDMFCVDCTGNPLCSHCSVHHKDHHIVKIRRFKHHSIIDVNEVQKYMDISGVQTYTNNKNKSVYLKDFPLRKSNKFTVTCEICSRRLHYTFRFCSLRCKIERRNSILPYMEETSRPTTDCEKQQQVGGQKLIVVGGEMENNTGLEALAEKHPENAIVEVIEPVDVDGDGLMAISGNHSMAVIGCESNGCGDSVGDGLKHSVAMTKLCQYSRRIRNKKRKFEQQEEEVANISEINASITATMNDDPSVQTELNTPSSQGQLRWCQVAISRKTNNREQQQQQELVALNEVERGLMATSENYLTAVVGLESIDGNKSDGAGSIGLLEKPTMAVLEAEQTSIQQSVGPVVSLEKLDDDLPKS</sequence>
<reference evidence="2 3" key="1">
    <citation type="submission" date="2020-06" db="EMBL/GenBank/DDBJ databases">
        <title>Transcriptomic and genomic resources for Thalictrum thalictroides and T. hernandezii: Facilitating candidate gene discovery in an emerging model plant lineage.</title>
        <authorList>
            <person name="Arias T."/>
            <person name="Riano-Pachon D.M."/>
            <person name="Di Stilio V.S."/>
        </authorList>
    </citation>
    <scope>NUCLEOTIDE SEQUENCE [LARGE SCALE GENOMIC DNA]</scope>
    <source>
        <strain evidence="3">cv. WT478/WT964</strain>
        <tissue evidence="2">Leaves</tissue>
    </source>
</reference>
<dbReference type="PANTHER" id="PTHR31065:SF35">
    <property type="entry name" value="PLATZ TRANSCRIPTION FACTOR FAMILY PROTEIN"/>
    <property type="match status" value="1"/>
</dbReference>
<name>A0A7J6VW40_THATH</name>
<dbReference type="InterPro" id="IPR006734">
    <property type="entry name" value="PLATZ"/>
</dbReference>
<protein>
    <submittedName>
        <fullName evidence="2">Platz transcription factor family protein</fullName>
    </submittedName>
</protein>
<keyword evidence="3" id="KW-1185">Reference proteome</keyword>
<accession>A0A7J6VW40</accession>
<dbReference type="Gene3D" id="1.10.10.10">
    <property type="entry name" value="Winged helix-like DNA-binding domain superfamily/Winged helix DNA-binding domain"/>
    <property type="match status" value="1"/>
</dbReference>
<dbReference type="Proteomes" id="UP000554482">
    <property type="component" value="Unassembled WGS sequence"/>
</dbReference>
<evidence type="ECO:0000313" key="3">
    <source>
        <dbReference type="Proteomes" id="UP000554482"/>
    </source>
</evidence>
<dbReference type="Pfam" id="PF04640">
    <property type="entry name" value="PLATZ"/>
    <property type="match status" value="1"/>
</dbReference>
<dbReference type="OrthoDB" id="10338653at2759"/>
<dbReference type="PROSITE" id="PS51504">
    <property type="entry name" value="H15"/>
    <property type="match status" value="1"/>
</dbReference>
<dbReference type="GO" id="GO:0000786">
    <property type="term" value="C:nucleosome"/>
    <property type="evidence" value="ECO:0007669"/>
    <property type="project" value="InterPro"/>
</dbReference>
<dbReference type="Pfam" id="PF00538">
    <property type="entry name" value="Linker_histone"/>
    <property type="match status" value="1"/>
</dbReference>
<dbReference type="CDD" id="cd00073">
    <property type="entry name" value="H15"/>
    <property type="match status" value="1"/>
</dbReference>
<dbReference type="SUPFAM" id="SSF46785">
    <property type="entry name" value="Winged helix' DNA-binding domain"/>
    <property type="match status" value="1"/>
</dbReference>
<dbReference type="InterPro" id="IPR036388">
    <property type="entry name" value="WH-like_DNA-bd_sf"/>
</dbReference>
<dbReference type="InterPro" id="IPR036390">
    <property type="entry name" value="WH_DNA-bd_sf"/>
</dbReference>
<evidence type="ECO:0000259" key="1">
    <source>
        <dbReference type="PROSITE" id="PS51504"/>
    </source>
</evidence>
<dbReference type="InterPro" id="IPR005818">
    <property type="entry name" value="Histone_H1/H5_H15"/>
</dbReference>
<organism evidence="2 3">
    <name type="scientific">Thalictrum thalictroides</name>
    <name type="common">Rue-anemone</name>
    <name type="synonym">Anemone thalictroides</name>
    <dbReference type="NCBI Taxonomy" id="46969"/>
    <lineage>
        <taxon>Eukaryota</taxon>
        <taxon>Viridiplantae</taxon>
        <taxon>Streptophyta</taxon>
        <taxon>Embryophyta</taxon>
        <taxon>Tracheophyta</taxon>
        <taxon>Spermatophyta</taxon>
        <taxon>Magnoliopsida</taxon>
        <taxon>Ranunculales</taxon>
        <taxon>Ranunculaceae</taxon>
        <taxon>Thalictroideae</taxon>
        <taxon>Thalictrum</taxon>
    </lineage>
</organism>
<dbReference type="SMART" id="SM00526">
    <property type="entry name" value="H15"/>
    <property type="match status" value="1"/>
</dbReference>
<gene>
    <name evidence="2" type="ORF">FRX31_022017</name>
</gene>
<dbReference type="AlphaFoldDB" id="A0A7J6VW40"/>
<dbReference type="GO" id="GO:0003677">
    <property type="term" value="F:DNA binding"/>
    <property type="evidence" value="ECO:0007669"/>
    <property type="project" value="InterPro"/>
</dbReference>